<dbReference type="SUPFAM" id="SSF140459">
    <property type="entry name" value="PE/PPE dimer-like"/>
    <property type="match status" value="1"/>
</dbReference>
<dbReference type="Pfam" id="PF00823">
    <property type="entry name" value="PPE"/>
    <property type="match status" value="1"/>
</dbReference>
<accession>F5YYZ5</accession>
<feature type="domain" description="PPE" evidence="2">
    <location>
        <begin position="5"/>
        <end position="168"/>
    </location>
</feature>
<name>F5YYZ5_MYCSD</name>
<evidence type="ECO:0000259" key="2">
    <source>
        <dbReference type="Pfam" id="PF00823"/>
    </source>
</evidence>
<evidence type="ECO:0000256" key="1">
    <source>
        <dbReference type="ARBA" id="ARBA00010652"/>
    </source>
</evidence>
<reference evidence="4 5" key="1">
    <citation type="journal article" date="2011" name="J. Bacteriol.">
        <title>Complete genome sequence of a novel clinical isolate, the nontuberculous Mycobacterium strain JDM601.</title>
        <authorList>
            <person name="Zhang Z.Y."/>
            <person name="Sun Z.Q."/>
            <person name="Wang Z.L."/>
            <person name="Wen Z.L."/>
            <person name="Sun Q.W."/>
            <person name="Zhu Z.Q."/>
            <person name="Song Y.Z."/>
            <person name="Zhao J.W."/>
            <person name="Wang H.H."/>
            <person name="Zhang S.L."/>
            <person name="Guo X.K."/>
        </authorList>
    </citation>
    <scope>NUCLEOTIDE SEQUENCE [LARGE SCALE GENOMIC DNA]</scope>
    <source>
        <strain evidence="4 5">JDM601</strain>
    </source>
</reference>
<comment type="similarity">
    <text evidence="1">Belongs to the mycobacterial PPE family.</text>
</comment>
<dbReference type="InterPro" id="IPR038332">
    <property type="entry name" value="PPE_sf"/>
</dbReference>
<feature type="domain" description="PPE family C-terminal" evidence="3">
    <location>
        <begin position="304"/>
        <end position="388"/>
    </location>
</feature>
<dbReference type="FunFam" id="1.20.1260.20:FF:000001">
    <property type="entry name" value="PPE family protein PPE41"/>
    <property type="match status" value="1"/>
</dbReference>
<evidence type="ECO:0000259" key="3">
    <source>
        <dbReference type="Pfam" id="PF12484"/>
    </source>
</evidence>
<dbReference type="PANTHER" id="PTHR46766:SF1">
    <property type="entry name" value="GLUTAMINE-RICH PROTEIN 2"/>
    <property type="match status" value="1"/>
</dbReference>
<dbReference type="STRING" id="875328.JDM601_0310"/>
<dbReference type="EMBL" id="CP002329">
    <property type="protein sequence ID" value="AEF34310.1"/>
    <property type="molecule type" value="Genomic_DNA"/>
</dbReference>
<evidence type="ECO:0000313" key="5">
    <source>
        <dbReference type="Proteomes" id="UP000009224"/>
    </source>
</evidence>
<dbReference type="InterPro" id="IPR000030">
    <property type="entry name" value="PPE_dom"/>
</dbReference>
<dbReference type="Pfam" id="PF12484">
    <property type="entry name" value="PPE-SVP"/>
    <property type="match status" value="1"/>
</dbReference>
<dbReference type="HOGENOM" id="CLU_000243_0_0_11"/>
<protein>
    <submittedName>
        <fullName evidence="4">PPE family protein PPE51</fullName>
    </submittedName>
</protein>
<dbReference type="AlphaFoldDB" id="F5YYZ5"/>
<dbReference type="GO" id="GO:0052572">
    <property type="term" value="P:response to host immune response"/>
    <property type="evidence" value="ECO:0007669"/>
    <property type="project" value="TreeGrafter"/>
</dbReference>
<dbReference type="Proteomes" id="UP000009224">
    <property type="component" value="Chromosome"/>
</dbReference>
<sequence>MMYLDYSVLPPEINSGRIYSGPGSGSMLTAAAEWEQLAAELHTAAAGYDSVTSGLAAGSWAGPAAAAMAAAAQPYVTWLRGTGAQAEQTSRQAAAAAEAYVTALAAVVPPPVIAANRVLLNELVATNFFGQNSPAIGEAERQYAEMWAQDAAAMYRYASSSAAASTLTAFGQPPPTTNASGQAAQSAAVTQAGATAAGSGVTDGVSGLLTSVTSIIGQFSPFTGLATQGMSATMTGWSGTANMLSNINNGIGLAAFTAENPGGLGEILNPPMIGPAGLGLGGLGLGGGGLGGGLGGGGLGAGLSASAGSALRIGGLSVPHGWAMPATLASAVGPAGAALPAPGVPGAVAGGLPGTAFGETMLGTLAGRGLGAATSRAVSNRRTVVPRPPAAG</sequence>
<gene>
    <name evidence="4" type="ordered locus">JDM601_0310</name>
</gene>
<keyword evidence="5" id="KW-1185">Reference proteome</keyword>
<dbReference type="KEGG" id="mjd:JDM601_0310"/>
<organism evidence="4 5">
    <name type="scientific">Mycolicibacter sinensis (strain JDM601)</name>
    <name type="common">Mycobacterium sinense</name>
    <dbReference type="NCBI Taxonomy" id="875328"/>
    <lineage>
        <taxon>Bacteria</taxon>
        <taxon>Bacillati</taxon>
        <taxon>Actinomycetota</taxon>
        <taxon>Actinomycetes</taxon>
        <taxon>Mycobacteriales</taxon>
        <taxon>Mycobacteriaceae</taxon>
        <taxon>Mycolicibacter</taxon>
    </lineage>
</organism>
<evidence type="ECO:0000313" key="4">
    <source>
        <dbReference type="EMBL" id="AEF34310.1"/>
    </source>
</evidence>
<proteinExistence type="inferred from homology"/>
<dbReference type="InterPro" id="IPR022171">
    <property type="entry name" value="PPE_C"/>
</dbReference>
<dbReference type="PANTHER" id="PTHR46766">
    <property type="entry name" value="GLUTAMINE-RICH PROTEIN 2"/>
    <property type="match status" value="1"/>
</dbReference>
<dbReference type="eggNOG" id="COG5651">
    <property type="taxonomic scope" value="Bacteria"/>
</dbReference>
<dbReference type="Gene3D" id="1.20.1260.20">
    <property type="entry name" value="PPE superfamily"/>
    <property type="match status" value="1"/>
</dbReference>